<dbReference type="InterPro" id="IPR036282">
    <property type="entry name" value="Glutathione-S-Trfase_C_sf"/>
</dbReference>
<dbReference type="PROSITE" id="PS50404">
    <property type="entry name" value="GST_NTER"/>
    <property type="match status" value="1"/>
</dbReference>
<dbReference type="PANTHER" id="PTHR44051">
    <property type="entry name" value="GLUTATHIONE S-TRANSFERASE-RELATED"/>
    <property type="match status" value="1"/>
</dbReference>
<dbReference type="InterPro" id="IPR054416">
    <property type="entry name" value="GST_UstS-like_C"/>
</dbReference>
<dbReference type="Pfam" id="PF13409">
    <property type="entry name" value="GST_N_2"/>
    <property type="match status" value="1"/>
</dbReference>
<proteinExistence type="inferred from homology"/>
<dbReference type="InterPro" id="IPR036249">
    <property type="entry name" value="Thioredoxin-like_sf"/>
</dbReference>
<gene>
    <name evidence="3" type="ORF">BD310DRAFT_832179</name>
</gene>
<dbReference type="InterPro" id="IPR004045">
    <property type="entry name" value="Glutathione_S-Trfase_N"/>
</dbReference>
<keyword evidence="4" id="KW-1185">Reference proteome</keyword>
<reference evidence="3 4" key="1">
    <citation type="submission" date="2019-01" db="EMBL/GenBank/DDBJ databases">
        <title>Draft genome sequences of three monokaryotic isolates of the white-rot basidiomycete fungus Dichomitus squalens.</title>
        <authorList>
            <consortium name="DOE Joint Genome Institute"/>
            <person name="Lopez S.C."/>
            <person name="Andreopoulos B."/>
            <person name="Pangilinan J."/>
            <person name="Lipzen A."/>
            <person name="Riley R."/>
            <person name="Ahrendt S."/>
            <person name="Ng V."/>
            <person name="Barry K."/>
            <person name="Daum C."/>
            <person name="Grigoriev I.V."/>
            <person name="Hilden K.S."/>
            <person name="Makela M.R."/>
            <person name="de Vries R.P."/>
        </authorList>
    </citation>
    <scope>NUCLEOTIDE SEQUENCE [LARGE SCALE GENOMIC DNA]</scope>
    <source>
        <strain evidence="3 4">CBS 464.89</strain>
    </source>
</reference>
<evidence type="ECO:0000256" key="1">
    <source>
        <dbReference type="ARBA" id="ARBA00007409"/>
    </source>
</evidence>
<dbReference type="EMBL" id="ML145251">
    <property type="protein sequence ID" value="TBU52421.1"/>
    <property type="molecule type" value="Genomic_DNA"/>
</dbReference>
<dbReference type="AlphaFoldDB" id="A0A4Q9PGS5"/>
<protein>
    <recommendedName>
        <fullName evidence="2">GST N-terminal domain-containing protein</fullName>
    </recommendedName>
</protein>
<comment type="similarity">
    <text evidence="1">Belongs to the GST superfamily.</text>
</comment>
<sequence length="244" mass="27705">MAWSPNTWKTRFSLNIKGLPYKTVWVEYPDIEPLCKTIGATAAEKRRDGTPLYTLPVIHDPNTSAVLSDSAAIAQYLDKTYPDTPTLIPPHLDALTAAFEDAFWSVFEPGYGYIICAAMYDVLREGSRPFFRQTRDKVLGKPGEIEPGSEKRAQHWEKNRVGIHNIAKWLEMDGKDKLFFAGNDAGITYADITVAGFFMWFKKCCGEDSQEWADIRAWDGGRWKRFMEAFESFEVVDVGEELAL</sequence>
<name>A0A4Q9PGS5_9APHY</name>
<evidence type="ECO:0000259" key="2">
    <source>
        <dbReference type="PROSITE" id="PS50404"/>
    </source>
</evidence>
<feature type="domain" description="GST N-terminal" evidence="2">
    <location>
        <begin position="1"/>
        <end position="85"/>
    </location>
</feature>
<accession>A0A4Q9PGS5</accession>
<dbReference type="Pfam" id="PF22041">
    <property type="entry name" value="GST_C_7"/>
    <property type="match status" value="1"/>
</dbReference>
<evidence type="ECO:0000313" key="3">
    <source>
        <dbReference type="EMBL" id="TBU52421.1"/>
    </source>
</evidence>
<organism evidence="3 4">
    <name type="scientific">Dichomitus squalens</name>
    <dbReference type="NCBI Taxonomy" id="114155"/>
    <lineage>
        <taxon>Eukaryota</taxon>
        <taxon>Fungi</taxon>
        <taxon>Dikarya</taxon>
        <taxon>Basidiomycota</taxon>
        <taxon>Agaricomycotina</taxon>
        <taxon>Agaricomycetes</taxon>
        <taxon>Polyporales</taxon>
        <taxon>Polyporaceae</taxon>
        <taxon>Dichomitus</taxon>
    </lineage>
</organism>
<dbReference type="Proteomes" id="UP000292082">
    <property type="component" value="Unassembled WGS sequence"/>
</dbReference>
<dbReference type="PANTHER" id="PTHR44051:SF8">
    <property type="entry name" value="GLUTATHIONE S-TRANSFERASE GSTA"/>
    <property type="match status" value="1"/>
</dbReference>
<dbReference type="SUPFAM" id="SSF47616">
    <property type="entry name" value="GST C-terminal domain-like"/>
    <property type="match status" value="1"/>
</dbReference>
<dbReference type="SUPFAM" id="SSF52833">
    <property type="entry name" value="Thioredoxin-like"/>
    <property type="match status" value="1"/>
</dbReference>
<evidence type="ECO:0000313" key="4">
    <source>
        <dbReference type="Proteomes" id="UP000292082"/>
    </source>
</evidence>
<dbReference type="Gene3D" id="1.20.1050.10">
    <property type="match status" value="1"/>
</dbReference>
<dbReference type="Gene3D" id="3.40.30.10">
    <property type="entry name" value="Glutaredoxin"/>
    <property type="match status" value="1"/>
</dbReference>
<dbReference type="OMA" id="QFYEVIA"/>